<name>A0A2U8FX89_9BURK</name>
<dbReference type="InterPro" id="IPR046346">
    <property type="entry name" value="Aminoacid_DH-like_N_sf"/>
</dbReference>
<dbReference type="KEGG" id="aon:DEH84_19005"/>
<dbReference type="SUPFAM" id="SSF51735">
    <property type="entry name" value="NAD(P)-binding Rossmann-fold domains"/>
    <property type="match status" value="1"/>
</dbReference>
<dbReference type="Gene3D" id="3.40.50.10280">
    <property type="entry name" value="Methylene-tetrahydromethanopterin dehydrogenase, N-terminal domain"/>
    <property type="match status" value="1"/>
</dbReference>
<evidence type="ECO:0000313" key="3">
    <source>
        <dbReference type="EMBL" id="AWI55665.1"/>
    </source>
</evidence>
<proteinExistence type="predicted"/>
<dbReference type="EMBL" id="CP029211">
    <property type="protein sequence ID" value="AWI55665.1"/>
    <property type="molecule type" value="Genomic_DNA"/>
</dbReference>
<dbReference type="InterPro" id="IPR036291">
    <property type="entry name" value="NAD(P)-bd_dom_sf"/>
</dbReference>
<evidence type="ECO:0000259" key="2">
    <source>
        <dbReference type="Pfam" id="PF09176"/>
    </source>
</evidence>
<keyword evidence="4" id="KW-1185">Reference proteome</keyword>
<keyword evidence="1" id="KW-0560">Oxidoreductase</keyword>
<dbReference type="InterPro" id="IPR015259">
    <property type="entry name" value="Methyl-teptahyd_DH_N"/>
</dbReference>
<dbReference type="Pfam" id="PF09176">
    <property type="entry name" value="Mpt_N"/>
    <property type="match status" value="1"/>
</dbReference>
<dbReference type="OrthoDB" id="8556544at2"/>
<organism evidence="3 4">
    <name type="scientific">Aquabacterium olei</name>
    <dbReference type="NCBI Taxonomy" id="1296669"/>
    <lineage>
        <taxon>Bacteria</taxon>
        <taxon>Pseudomonadati</taxon>
        <taxon>Pseudomonadota</taxon>
        <taxon>Betaproteobacteria</taxon>
        <taxon>Burkholderiales</taxon>
        <taxon>Aquabacterium</taxon>
    </lineage>
</organism>
<evidence type="ECO:0000256" key="1">
    <source>
        <dbReference type="ARBA" id="ARBA00023002"/>
    </source>
</evidence>
<dbReference type="RefSeq" id="WP_109038774.1">
    <property type="nucleotide sequence ID" value="NZ_CP029211.1"/>
</dbReference>
<dbReference type="SUPFAM" id="SSF53223">
    <property type="entry name" value="Aminoacid dehydrogenase-like, N-terminal domain"/>
    <property type="match status" value="1"/>
</dbReference>
<dbReference type="GO" id="GO:0016491">
    <property type="term" value="F:oxidoreductase activity"/>
    <property type="evidence" value="ECO:0007669"/>
    <property type="project" value="UniProtKB-KW"/>
</dbReference>
<geneLocation type="plasmid" evidence="4">
    <name>ptb101</name>
</geneLocation>
<feature type="domain" description="Methylene-tetrahydromethanopterin dehydrogenase N-terminal" evidence="2">
    <location>
        <begin position="18"/>
        <end position="98"/>
    </location>
</feature>
<gene>
    <name evidence="3" type="ORF">DEH84_19005</name>
</gene>
<dbReference type="Proteomes" id="UP000244892">
    <property type="component" value="Plasmid pTB101"/>
</dbReference>
<dbReference type="AlphaFoldDB" id="A0A2U8FX89"/>
<accession>A0A2U8FX89</accession>
<sequence>MEKPFILHLFTPEARVSPFDVNMAVDAGYQVLMPYTGVELPMVVGLTHDAIFSRGPKGVSRTGLFIGGRDVLLAADMLEAAQKAMVPPFVVSVCADPSGAYTTAAAMVASVQHHLRRRHERSLAGLRVLVLGGTGAVGRIAAVLAAREGATVTLSSHTGQAHASQAARATGSRFNVSLQACSGQHPEDVLSALQQCDVVLATAAAGVRVLSLTQLQQAPSVLIAADLNAVPPSGIEGLGPLDDGVALGGGQAAGIGALAIGNVKYQVQQQLLRRMREASTPQCLSFEDAHRVASQHLGLVAA</sequence>
<reference evidence="3 4" key="1">
    <citation type="submission" date="2018-05" db="EMBL/GenBank/DDBJ databases">
        <title>complete genome sequence of Aquabacterium olei NBRC 110486.</title>
        <authorList>
            <person name="Tang B."/>
            <person name="Chang J."/>
            <person name="Zhang L."/>
            <person name="Yang H."/>
        </authorList>
    </citation>
    <scope>NUCLEOTIDE SEQUENCE [LARGE SCALE GENOMIC DNA]</scope>
    <source>
        <strain evidence="3 4">NBRC 110486</strain>
        <plasmid evidence="4">Plasmid ptb101</plasmid>
    </source>
</reference>
<keyword evidence="3" id="KW-0614">Plasmid</keyword>
<dbReference type="InterPro" id="IPR037089">
    <property type="entry name" value="Methyl-teptahyd_DH_N_sf"/>
</dbReference>
<protein>
    <submittedName>
        <fullName evidence="3">Methylenetetrahydromethanopterin dehydrogenase</fullName>
    </submittedName>
</protein>
<dbReference type="Gene3D" id="3.40.50.720">
    <property type="entry name" value="NAD(P)-binding Rossmann-like Domain"/>
    <property type="match status" value="1"/>
</dbReference>
<evidence type="ECO:0000313" key="4">
    <source>
        <dbReference type="Proteomes" id="UP000244892"/>
    </source>
</evidence>